<dbReference type="AlphaFoldDB" id="A0A1F6UGX7"/>
<dbReference type="EMBL" id="MFSV01000181">
    <property type="protein sequence ID" value="OGI56649.1"/>
    <property type="molecule type" value="Genomic_DNA"/>
</dbReference>
<proteinExistence type="predicted"/>
<gene>
    <name evidence="3" type="ORF">A2V58_00155</name>
</gene>
<feature type="chain" id="PRO_5009527002" description="DUF4148 domain-containing protein" evidence="2">
    <location>
        <begin position="29"/>
        <end position="113"/>
    </location>
</feature>
<feature type="region of interest" description="Disordered" evidence="1">
    <location>
        <begin position="76"/>
        <end position="113"/>
    </location>
</feature>
<dbReference type="Proteomes" id="UP000177950">
    <property type="component" value="Unassembled WGS sequence"/>
</dbReference>
<name>A0A1F6UGX7_9PROT</name>
<evidence type="ECO:0000313" key="3">
    <source>
        <dbReference type="EMBL" id="OGI56649.1"/>
    </source>
</evidence>
<evidence type="ECO:0000256" key="1">
    <source>
        <dbReference type="SAM" id="MobiDB-lite"/>
    </source>
</evidence>
<feature type="signal peptide" evidence="2">
    <location>
        <begin position="1"/>
        <end position="28"/>
    </location>
</feature>
<protein>
    <recommendedName>
        <fullName evidence="5">DUF4148 domain-containing protein</fullName>
    </recommendedName>
</protein>
<comment type="caution">
    <text evidence="3">The sequence shown here is derived from an EMBL/GenBank/DDBJ whole genome shotgun (WGS) entry which is preliminary data.</text>
</comment>
<feature type="compositionally biased region" description="Gly residues" evidence="1">
    <location>
        <begin position="98"/>
        <end position="113"/>
    </location>
</feature>
<evidence type="ECO:0000256" key="2">
    <source>
        <dbReference type="SAM" id="SignalP"/>
    </source>
</evidence>
<organism evidence="3 4">
    <name type="scientific">Candidatus Muproteobacteria bacterium RBG_19FT_COMBO_61_10</name>
    <dbReference type="NCBI Taxonomy" id="1817761"/>
    <lineage>
        <taxon>Bacteria</taxon>
        <taxon>Pseudomonadati</taxon>
        <taxon>Pseudomonadota</taxon>
        <taxon>Candidatus Muproteobacteria</taxon>
    </lineage>
</organism>
<sequence length="113" mass="12624">MQRHLVSLMTGLLIAGVAIGTYTPPAMAAEKTQAREQEQVYGYELMTEQERAEHRTRIRSLKTEQEREQFRLEHHKKMQERAKERGVTLPDEPLPRGKGLGGGQGGGMGGGRP</sequence>
<evidence type="ECO:0000313" key="4">
    <source>
        <dbReference type="Proteomes" id="UP000177950"/>
    </source>
</evidence>
<accession>A0A1F6UGX7</accession>
<keyword evidence="2" id="KW-0732">Signal</keyword>
<reference evidence="3 4" key="1">
    <citation type="journal article" date="2016" name="Nat. Commun.">
        <title>Thousands of microbial genomes shed light on interconnected biogeochemical processes in an aquifer system.</title>
        <authorList>
            <person name="Anantharaman K."/>
            <person name="Brown C.T."/>
            <person name="Hug L.A."/>
            <person name="Sharon I."/>
            <person name="Castelle C.J."/>
            <person name="Probst A.J."/>
            <person name="Thomas B.C."/>
            <person name="Singh A."/>
            <person name="Wilkins M.J."/>
            <person name="Karaoz U."/>
            <person name="Brodie E.L."/>
            <person name="Williams K.H."/>
            <person name="Hubbard S.S."/>
            <person name="Banfield J.F."/>
        </authorList>
    </citation>
    <scope>NUCLEOTIDE SEQUENCE [LARGE SCALE GENOMIC DNA]</scope>
</reference>
<evidence type="ECO:0008006" key="5">
    <source>
        <dbReference type="Google" id="ProtNLM"/>
    </source>
</evidence>